<name>A0A0C1USP1_9BACT</name>
<keyword evidence="5" id="KW-0328">Glycosyltransferase</keyword>
<protein>
    <submittedName>
        <fullName evidence="4">Glycosyl transferase</fullName>
    </submittedName>
    <submittedName>
        <fullName evidence="5">UDP-glucose:(Heptosyl)LPS alpha-1,3-glucosyltransferase</fullName>
        <ecNumber evidence="5">2.4.1.-</ecNumber>
    </submittedName>
</protein>
<dbReference type="PANTHER" id="PTHR46401">
    <property type="entry name" value="GLYCOSYLTRANSFERASE WBBK-RELATED"/>
    <property type="match status" value="1"/>
</dbReference>
<evidence type="ECO:0000259" key="3">
    <source>
        <dbReference type="Pfam" id="PF13439"/>
    </source>
</evidence>
<dbReference type="InterPro" id="IPR028098">
    <property type="entry name" value="Glyco_trans_4-like_N"/>
</dbReference>
<feature type="domain" description="Glycosyl transferase family 1" evidence="2">
    <location>
        <begin position="198"/>
        <end position="357"/>
    </location>
</feature>
<dbReference type="SUPFAM" id="SSF53756">
    <property type="entry name" value="UDP-Glycosyltransferase/glycogen phosphorylase"/>
    <property type="match status" value="1"/>
</dbReference>
<keyword evidence="1 5" id="KW-0808">Transferase</keyword>
<evidence type="ECO:0000256" key="1">
    <source>
        <dbReference type="ARBA" id="ARBA00022679"/>
    </source>
</evidence>
<accession>A0A0C1USP1</accession>
<gene>
    <name evidence="4" type="ORF">A946_05105</name>
    <name evidence="5" type="ORF">kam1_549</name>
</gene>
<dbReference type="EMBL" id="CP037899">
    <property type="protein sequence ID" value="QDQ41798.1"/>
    <property type="molecule type" value="Genomic_DNA"/>
</dbReference>
<evidence type="ECO:0000313" key="4">
    <source>
        <dbReference type="EMBL" id="KIE58793.1"/>
    </source>
</evidence>
<dbReference type="Pfam" id="PF13439">
    <property type="entry name" value="Glyco_transf_4"/>
    <property type="match status" value="1"/>
</dbReference>
<feature type="domain" description="Glycosyltransferase subfamily 4-like N-terminal" evidence="3">
    <location>
        <begin position="23"/>
        <end position="180"/>
    </location>
</feature>
<evidence type="ECO:0000313" key="7">
    <source>
        <dbReference type="Proteomes" id="UP000315925"/>
    </source>
</evidence>
<dbReference type="Proteomes" id="UP000031594">
    <property type="component" value="Unassembled WGS sequence"/>
</dbReference>
<keyword evidence="6" id="KW-1185">Reference proteome</keyword>
<proteinExistence type="predicted"/>
<dbReference type="EC" id="2.4.1.-" evidence="5"/>
<evidence type="ECO:0000313" key="5">
    <source>
        <dbReference type="EMBL" id="QDQ41798.1"/>
    </source>
</evidence>
<dbReference type="GO" id="GO:0009103">
    <property type="term" value="P:lipopolysaccharide biosynthetic process"/>
    <property type="evidence" value="ECO:0007669"/>
    <property type="project" value="TreeGrafter"/>
</dbReference>
<dbReference type="GO" id="GO:0016757">
    <property type="term" value="F:glycosyltransferase activity"/>
    <property type="evidence" value="ECO:0007669"/>
    <property type="project" value="UniProtKB-KW"/>
</dbReference>
<dbReference type="OrthoDB" id="9795068at2"/>
<sequence length="400" mass="45801">MRDKVKMSPLRIAIVTMEYGYEGGAERFVWQVTERISRLPFMEVNLFAARWKETNPRIICHKVPILKISRCATRLSFCWNAHQMVQNGKYDLVHCHDLVANCDVITFGVPHLFWVKEIQKKNMLSPYNHLIRRLEKKTLYSKNLSWILPNSQRAKTAFAQYYPDLLSKVQVISPGVEFDRFCQDKDKTEQREKILNRFGWHRQHLLGLFVGNNWKLKGLPQICLGIAEAKKRGLIINLLVVGKGDHEAMGSFLRSKGIANQVGFIGLVSEEIENFYKAADFLILLSRFESFGMVVLEAMASGLPVILSAEIGAWDVAMEGVNALKIVNTEDPQEIAMAYSKLSDPLIRKKMGHSARETAKQHDWQKVVEATLRIYSLVLKEKKLVQQSNWIIRSVGLSID</sequence>
<dbReference type="KEGG" id="mkc:kam1_549"/>
<dbReference type="AlphaFoldDB" id="A0A0C1USP1"/>
<dbReference type="Gene3D" id="3.40.50.2000">
    <property type="entry name" value="Glycogen Phosphorylase B"/>
    <property type="match status" value="2"/>
</dbReference>
<dbReference type="STRING" id="1202785.A946_05105"/>
<dbReference type="Pfam" id="PF00534">
    <property type="entry name" value="Glycos_transf_1"/>
    <property type="match status" value="1"/>
</dbReference>
<reference evidence="4 6" key="1">
    <citation type="submission" date="2014-08" db="EMBL/GenBank/DDBJ databases">
        <title>Methylacidiphilum kamchatkense strain Kam1 draft genome sequence.</title>
        <authorList>
            <person name="Birkeland N.-K."/>
            <person name="Erikstad H.A."/>
        </authorList>
    </citation>
    <scope>NUCLEOTIDE SEQUENCE [LARGE SCALE GENOMIC DNA]</scope>
    <source>
        <strain evidence="4 6">Kam1</strain>
    </source>
</reference>
<evidence type="ECO:0000259" key="2">
    <source>
        <dbReference type="Pfam" id="PF00534"/>
    </source>
</evidence>
<dbReference type="CDD" id="cd03801">
    <property type="entry name" value="GT4_PimA-like"/>
    <property type="match status" value="1"/>
</dbReference>
<organism evidence="5 7">
    <name type="scientific">Methylacidiphilum kamchatkense Kam1</name>
    <dbReference type="NCBI Taxonomy" id="1202785"/>
    <lineage>
        <taxon>Bacteria</taxon>
        <taxon>Pseudomonadati</taxon>
        <taxon>Verrucomicrobiota</taxon>
        <taxon>Methylacidiphilae</taxon>
        <taxon>Methylacidiphilales</taxon>
        <taxon>Methylacidiphilaceae</taxon>
        <taxon>Methylacidiphilum (ex Ratnadevi et al. 2023)</taxon>
    </lineage>
</organism>
<evidence type="ECO:0000313" key="6">
    <source>
        <dbReference type="Proteomes" id="UP000031594"/>
    </source>
</evidence>
<reference evidence="7" key="3">
    <citation type="submission" date="2019-03" db="EMBL/GenBank/DDBJ databases">
        <title>Complete genome of Methylacidiphilum kamchatkense Kam1.</title>
        <authorList>
            <person name="Kruse T."/>
            <person name="Murarilal Ratnadevi C."/>
            <person name="Erikstad H.-A."/>
            <person name="Birkeland N.-K."/>
        </authorList>
    </citation>
    <scope>NUCLEOTIDE SEQUENCE [LARGE SCALE GENOMIC DNA]</scope>
    <source>
        <strain evidence="7">kam1</strain>
    </source>
</reference>
<reference evidence="5" key="2">
    <citation type="journal article" date="2019" name="BMC Genomics">
        <title>Complete genome sequence analysis of the thermoacidophilic verrucomicrobial methanotroph 'Candidatus Methylacidiphilum kamchatkense' strain Kam1 and comparison with its closest relatives.</title>
        <authorList>
            <person name="Kruse T."/>
            <person name="Ratnadevi C.M."/>
            <person name="Erikstad H.A."/>
            <person name="Birkeland N.K."/>
        </authorList>
    </citation>
    <scope>NUCLEOTIDE SEQUENCE</scope>
    <source>
        <strain evidence="5">Kam1</strain>
    </source>
</reference>
<dbReference type="EMBL" id="JQNX01000003">
    <property type="protein sequence ID" value="KIE58793.1"/>
    <property type="molecule type" value="Genomic_DNA"/>
</dbReference>
<dbReference type="Proteomes" id="UP000315925">
    <property type="component" value="Chromosome"/>
</dbReference>
<dbReference type="PANTHER" id="PTHR46401:SF2">
    <property type="entry name" value="GLYCOSYLTRANSFERASE WBBK-RELATED"/>
    <property type="match status" value="1"/>
</dbReference>
<dbReference type="InterPro" id="IPR001296">
    <property type="entry name" value="Glyco_trans_1"/>
</dbReference>